<dbReference type="Proteomes" id="UP000310158">
    <property type="component" value="Unassembled WGS sequence"/>
</dbReference>
<keyword evidence="3" id="KW-1185">Reference proteome</keyword>
<accession>A0A4V3XEC1</accession>
<feature type="compositionally biased region" description="Basic residues" evidence="1">
    <location>
        <begin position="281"/>
        <end position="294"/>
    </location>
</feature>
<comment type="caution">
    <text evidence="2">The sequence shown here is derived from an EMBL/GenBank/DDBJ whole genome shotgun (WGS) entry which is preliminary data.</text>
</comment>
<proteinExistence type="predicted"/>
<protein>
    <recommendedName>
        <fullName evidence="4">C2H2-type domain-containing protein</fullName>
    </recommendedName>
</protein>
<evidence type="ECO:0000256" key="1">
    <source>
        <dbReference type="SAM" id="MobiDB-lite"/>
    </source>
</evidence>
<dbReference type="EMBL" id="SGPL01000387">
    <property type="protein sequence ID" value="THH13103.1"/>
    <property type="molecule type" value="Genomic_DNA"/>
</dbReference>
<evidence type="ECO:0008006" key="4">
    <source>
        <dbReference type="Google" id="ProtNLM"/>
    </source>
</evidence>
<dbReference type="AlphaFoldDB" id="A0A4V3XEC1"/>
<reference evidence="2 3" key="1">
    <citation type="submission" date="2019-02" db="EMBL/GenBank/DDBJ databases">
        <title>Genome sequencing of the rare red list fungi Bondarzewia mesenterica.</title>
        <authorList>
            <person name="Buettner E."/>
            <person name="Kellner H."/>
        </authorList>
    </citation>
    <scope>NUCLEOTIDE SEQUENCE [LARGE SCALE GENOMIC DNA]</scope>
    <source>
        <strain evidence="2 3">DSM 108281</strain>
    </source>
</reference>
<name>A0A4V3XEC1_9AGAM</name>
<gene>
    <name evidence="2" type="ORF">EW146_g7085</name>
</gene>
<organism evidence="2 3">
    <name type="scientific">Bondarzewia mesenterica</name>
    <dbReference type="NCBI Taxonomy" id="1095465"/>
    <lineage>
        <taxon>Eukaryota</taxon>
        <taxon>Fungi</taxon>
        <taxon>Dikarya</taxon>
        <taxon>Basidiomycota</taxon>
        <taxon>Agaricomycotina</taxon>
        <taxon>Agaricomycetes</taxon>
        <taxon>Russulales</taxon>
        <taxon>Bondarzewiaceae</taxon>
        <taxon>Bondarzewia</taxon>
    </lineage>
</organism>
<sequence length="375" mass="40476">MYFDPQDFMPSSSNASMLSGTSEDELLGFMSGGSLLPDLPQFSGGIDPSYQFYEGLLGNPTPSVIEGYHIPMMHHADPWQQPQSDAAYPLPAEYYGGPIPGGHQPMFAAGEPSHYMSGTSAAAVLPSYSQMHAAGELSQYMAGISPAAVLPSYDQIVHDHGVHAHHHPYFLTPTIVSPPLVPSPIVPSFQDTPPVLDMTAGDAIRSDISYEHDKDLPGIQAQQPEDQVLLLNNEKSKGRNDKGSPIAVAPSPDSDPLSAGGPSTAPPAMASQDIPRPSRGSARKRTTKQRRSRKANTPSPWACFLPACRMGCEPRYFGTPAELRRHLKHTKVHAEPAFKCPHDGCQSAPLTREDALRVHVETRHAAHALPRPKAP</sequence>
<feature type="region of interest" description="Disordered" evidence="1">
    <location>
        <begin position="235"/>
        <end position="298"/>
    </location>
</feature>
<evidence type="ECO:0000313" key="2">
    <source>
        <dbReference type="EMBL" id="THH13103.1"/>
    </source>
</evidence>
<dbReference type="Gene3D" id="3.30.160.60">
    <property type="entry name" value="Classic Zinc Finger"/>
    <property type="match status" value="1"/>
</dbReference>
<evidence type="ECO:0000313" key="3">
    <source>
        <dbReference type="Proteomes" id="UP000310158"/>
    </source>
</evidence>